<protein>
    <submittedName>
        <fullName evidence="3">SAM-dependent methyltransferase, MidA family</fullName>
    </submittedName>
</protein>
<dbReference type="Proteomes" id="UP000198280">
    <property type="component" value="Unassembled WGS sequence"/>
</dbReference>
<dbReference type="InterPro" id="IPR038375">
    <property type="entry name" value="NDUFAF7_sf"/>
</dbReference>
<accession>A0A239B5A6</accession>
<dbReference type="AlphaFoldDB" id="A0A239B5A6"/>
<reference evidence="3 4" key="1">
    <citation type="submission" date="2017-06" db="EMBL/GenBank/DDBJ databases">
        <authorList>
            <person name="Kim H.J."/>
            <person name="Triplett B.A."/>
        </authorList>
    </citation>
    <scope>NUCLEOTIDE SEQUENCE [LARGE SCALE GENOMIC DNA]</scope>
    <source>
        <strain evidence="3 4">CGMCC 4.1858</strain>
    </source>
</reference>
<dbReference type="Pfam" id="PF02636">
    <property type="entry name" value="Methyltransf_28"/>
    <property type="match status" value="1"/>
</dbReference>
<evidence type="ECO:0000313" key="4">
    <source>
        <dbReference type="Proteomes" id="UP000198280"/>
    </source>
</evidence>
<dbReference type="GO" id="GO:0035243">
    <property type="term" value="F:protein-arginine omega-N symmetric methyltransferase activity"/>
    <property type="evidence" value="ECO:0007669"/>
    <property type="project" value="TreeGrafter"/>
</dbReference>
<dbReference type="PANTHER" id="PTHR12049:SF7">
    <property type="entry name" value="PROTEIN ARGININE METHYLTRANSFERASE NDUFAF7, MITOCHONDRIAL"/>
    <property type="match status" value="1"/>
</dbReference>
<dbReference type="Gene3D" id="3.40.50.12710">
    <property type="match status" value="1"/>
</dbReference>
<keyword evidence="4" id="KW-1185">Reference proteome</keyword>
<evidence type="ECO:0000256" key="2">
    <source>
        <dbReference type="ARBA" id="ARBA00022679"/>
    </source>
</evidence>
<name>A0A239B5A6_9ACTN</name>
<dbReference type="GO" id="GO:0032259">
    <property type="term" value="P:methylation"/>
    <property type="evidence" value="ECO:0007669"/>
    <property type="project" value="UniProtKB-KW"/>
</dbReference>
<organism evidence="3 4">
    <name type="scientific">Actinacidiphila glaucinigra</name>
    <dbReference type="NCBI Taxonomy" id="235986"/>
    <lineage>
        <taxon>Bacteria</taxon>
        <taxon>Bacillati</taxon>
        <taxon>Actinomycetota</taxon>
        <taxon>Actinomycetes</taxon>
        <taxon>Kitasatosporales</taxon>
        <taxon>Streptomycetaceae</taxon>
        <taxon>Actinacidiphila</taxon>
    </lineage>
</organism>
<gene>
    <name evidence="3" type="ORF">SAMN05216252_102392</name>
</gene>
<proteinExistence type="predicted"/>
<evidence type="ECO:0000256" key="1">
    <source>
        <dbReference type="ARBA" id="ARBA00022603"/>
    </source>
</evidence>
<dbReference type="EMBL" id="FZOF01000002">
    <property type="protein sequence ID" value="SNS03105.1"/>
    <property type="molecule type" value="Genomic_DNA"/>
</dbReference>
<dbReference type="SUPFAM" id="SSF53335">
    <property type="entry name" value="S-adenosyl-L-methionine-dependent methyltransferases"/>
    <property type="match status" value="1"/>
</dbReference>
<keyword evidence="1 3" id="KW-0489">Methyltransferase</keyword>
<dbReference type="InterPro" id="IPR029063">
    <property type="entry name" value="SAM-dependent_MTases_sf"/>
</dbReference>
<dbReference type="InterPro" id="IPR003788">
    <property type="entry name" value="NDUFAF7"/>
</dbReference>
<evidence type="ECO:0000313" key="3">
    <source>
        <dbReference type="EMBL" id="SNS03105.1"/>
    </source>
</evidence>
<keyword evidence="2 3" id="KW-0808">Transferase</keyword>
<sequence length="354" mass="36823">MGRSTVRSPGLCAYGGRVIDSTAAWTGWREATERALYGPGGFFRQERPAAHFRTSVHVSPLFAGAVARLLERVDADLGHPGELALVDVGAGAGELLTGVLDVVPATLGARLRPYAVEKAPRPDGLDARVTWSEELPRGLRGLLFANEWLDNVPVGVVETDAHGVPRRVLVRASDGAERLGEPAAGEDADWLRRWWPVEGAEAGTRAEIGRWRDSAWASAVASLEAGLAVAVDYGHLAGARPPYGTLTAFRAGRELSPPVPDGSCDITAHVAMDACAGPGAVLRTQREALGALGVTGGRPPLSLASSDPAGYVRALARAGQAAELTDPSGLGGFLWLEQPVPAPGKAPGGTPPAT</sequence>
<dbReference type="PANTHER" id="PTHR12049">
    <property type="entry name" value="PROTEIN ARGININE METHYLTRANSFERASE NDUFAF7, MITOCHONDRIAL"/>
    <property type="match status" value="1"/>
</dbReference>